<feature type="transmembrane region" description="Helical" evidence="1">
    <location>
        <begin position="228"/>
        <end position="244"/>
    </location>
</feature>
<reference evidence="4 5" key="2">
    <citation type="submission" date="2014-07" db="EMBL/GenBank/DDBJ databases">
        <title>Porphyromonadaceae bacterium OUH 334697 = ATCC BAA-2682 = DSM 28341 draft genome.</title>
        <authorList>
            <person name="Sydenham T.V."/>
            <person name="Hasman H."/>
            <person name="Justesen U.S."/>
        </authorList>
    </citation>
    <scope>NUCLEOTIDE SEQUENCE [LARGE SCALE GENOMIC DNA]</scope>
    <source>
        <strain evidence="4 5">OUH 334697</strain>
    </source>
</reference>
<comment type="caution">
    <text evidence="3">The sequence shown here is derived from an EMBL/GenBank/DDBJ whole genome shotgun (WGS) entry which is preliminary data.</text>
</comment>
<evidence type="ECO:0000259" key="2">
    <source>
        <dbReference type="Pfam" id="PF09822"/>
    </source>
</evidence>
<evidence type="ECO:0000313" key="6">
    <source>
        <dbReference type="Proteomes" id="UP000031980"/>
    </source>
</evidence>
<name>A0A0C3RGH0_9PORP</name>
<evidence type="ECO:0000313" key="5">
    <source>
        <dbReference type="Proteomes" id="UP000031937"/>
    </source>
</evidence>
<gene>
    <name evidence="3" type="ORF">BA92_03230</name>
    <name evidence="4" type="ORF">IE90_00425</name>
</gene>
<dbReference type="SUPFAM" id="SSF52317">
    <property type="entry name" value="Class I glutamine amidotransferase-like"/>
    <property type="match status" value="1"/>
</dbReference>
<proteinExistence type="predicted"/>
<reference evidence="3 6" key="1">
    <citation type="submission" date="2014-07" db="EMBL/GenBank/DDBJ databases">
        <title>Porphyromonadaceae bacterium OUH 308042 = ATCC BAA-2681 = DSM 28342 draft genome.</title>
        <authorList>
            <person name="Sydenham T.V."/>
            <person name="Hasman H."/>
            <person name="Justensen U.S."/>
        </authorList>
    </citation>
    <scope>NUCLEOTIDE SEQUENCE [LARGE SCALE GENOMIC DNA]</scope>
    <source>
        <strain evidence="3 6">OUH 308042</strain>
    </source>
</reference>
<keyword evidence="1" id="KW-0812">Transmembrane</keyword>
<keyword evidence="1" id="KW-0472">Membrane</keyword>
<sequence>MRTLFRITKTELSTLFFSPIAWLILIIFTFQAGMTYADVYSDVIRYQALGYNLSGITSRLFSNYNGVFSKMLDNLYLYIPLLTMGLMSREFYSGSIKLLFSSPVTNKQIIFGKYLAMIIYALILIAILSIYIIFTAFAIKNIDLPQLLSGLLGVFLVTCTYAAIGLFMSCLTSYQVVAAIGTLALLTVLNFIKEVGQNMEFVREITYWLSISGRSSTLLDGLICSEDVLYFIIVITLFLTLSILKLGSERKRHKPYVVLFRYASVIIIALLLGYISSRPQFMSFYDTTETKINTLTPNSQEVMKKLTGGLTITTYVNILEDNYWRAMPDRRKYDFEEFEKYVRFKPETEIKYVYYYHPCYNPYMDRRYPGLTPEQRVQEICKVMEWDTAMFLTPEQINRQIDLSGEGYRLVRVIERENGQKSFLRFYEDIRRTPTESEFTAALKRLVTKPPKVAFLTGHGERNVDGAGERDYGAFVRDLTFRYSLPNQGFDVTLLRLDEQKKIPEDIDILVIAEPRTVLAPEELTKIKEYIDRGGNMILSGEPYRQHIMNPLLSFLGLEFMPGILVQPSKDFTADLIFGNITEAAAQSSKGYQKLWRGKYKITMPGAVGIKILEEKEFKVTPLVTTNEEGAWNELETTDFIDNRPICNSQVGEEERTIPVVVELTRRVGEKEQRIFVWGDADCIGNGELTTSREGVKSSNFSLITNSFGDLSYGEFPVDTSRPRPSDDKAYIGEGSEIWLKLLFMGLLPGILVFISLRMWWFRKSR</sequence>
<feature type="transmembrane region" description="Helical" evidence="1">
    <location>
        <begin position="75"/>
        <end position="93"/>
    </location>
</feature>
<feature type="transmembrane region" description="Helical" evidence="1">
    <location>
        <begin position="12"/>
        <end position="32"/>
    </location>
</feature>
<dbReference type="EMBL" id="JPIU01000036">
    <property type="protein sequence ID" value="KIO46091.1"/>
    <property type="molecule type" value="Genomic_DNA"/>
</dbReference>
<dbReference type="OrthoDB" id="1020756at2"/>
<feature type="transmembrane region" description="Helical" evidence="1">
    <location>
        <begin position="738"/>
        <end position="761"/>
    </location>
</feature>
<dbReference type="Proteomes" id="UP000031980">
    <property type="component" value="Unassembled WGS sequence"/>
</dbReference>
<feature type="transmembrane region" description="Helical" evidence="1">
    <location>
        <begin position="145"/>
        <end position="167"/>
    </location>
</feature>
<feature type="domain" description="ABC-type uncharacterised transport system" evidence="2">
    <location>
        <begin position="451"/>
        <end position="698"/>
    </location>
</feature>
<evidence type="ECO:0000313" key="3">
    <source>
        <dbReference type="EMBL" id="KIO46091.1"/>
    </source>
</evidence>
<dbReference type="GO" id="GO:0005886">
    <property type="term" value="C:plasma membrane"/>
    <property type="evidence" value="ECO:0007669"/>
    <property type="project" value="UniProtKB-SubCell"/>
</dbReference>
<evidence type="ECO:0000313" key="4">
    <source>
        <dbReference type="EMBL" id="KIO47467.1"/>
    </source>
</evidence>
<accession>A0A0C3RGH0</accession>
<evidence type="ECO:0000256" key="1">
    <source>
        <dbReference type="SAM" id="Phobius"/>
    </source>
</evidence>
<dbReference type="EMBL" id="JPIT01000006">
    <property type="protein sequence ID" value="KIO47467.1"/>
    <property type="molecule type" value="Genomic_DNA"/>
</dbReference>
<dbReference type="Pfam" id="PF12679">
    <property type="entry name" value="ABC2_membrane_2"/>
    <property type="match status" value="1"/>
</dbReference>
<feature type="transmembrane region" description="Helical" evidence="1">
    <location>
        <begin position="114"/>
        <end position="139"/>
    </location>
</feature>
<dbReference type="Proteomes" id="UP000031937">
    <property type="component" value="Unassembled WGS sequence"/>
</dbReference>
<dbReference type="GO" id="GO:0140359">
    <property type="term" value="F:ABC-type transporter activity"/>
    <property type="evidence" value="ECO:0007669"/>
    <property type="project" value="InterPro"/>
</dbReference>
<organism evidence="3 6">
    <name type="scientific">Sanguibacteroides justesenii</name>
    <dbReference type="NCBI Taxonomy" id="1547597"/>
    <lineage>
        <taxon>Bacteria</taxon>
        <taxon>Pseudomonadati</taxon>
        <taxon>Bacteroidota</taxon>
        <taxon>Bacteroidia</taxon>
        <taxon>Bacteroidales</taxon>
        <taxon>Porphyromonadaceae</taxon>
        <taxon>Sanguibacteroides</taxon>
    </lineage>
</organism>
<protein>
    <submittedName>
        <fullName evidence="3">ABC transporter</fullName>
    </submittedName>
</protein>
<dbReference type="InterPro" id="IPR019196">
    <property type="entry name" value="ABC_transp_unknown"/>
</dbReference>
<dbReference type="InterPro" id="IPR029062">
    <property type="entry name" value="Class_I_gatase-like"/>
</dbReference>
<keyword evidence="1" id="KW-1133">Transmembrane helix</keyword>
<dbReference type="AlphaFoldDB" id="A0A0C3RGH0"/>
<feature type="transmembrane region" description="Helical" evidence="1">
    <location>
        <begin position="174"/>
        <end position="192"/>
    </location>
</feature>
<feature type="transmembrane region" description="Helical" evidence="1">
    <location>
        <begin position="256"/>
        <end position="275"/>
    </location>
</feature>
<dbReference type="Pfam" id="PF09822">
    <property type="entry name" value="ABC_transp_aux"/>
    <property type="match status" value="1"/>
</dbReference>
<dbReference type="RefSeq" id="WP_041501944.1">
    <property type="nucleotide sequence ID" value="NZ_JPIT01000006.1"/>
</dbReference>
<keyword evidence="6" id="KW-1185">Reference proteome</keyword>